<dbReference type="Pfam" id="PF00528">
    <property type="entry name" value="BPD_transp_1"/>
    <property type="match status" value="1"/>
</dbReference>
<dbReference type="InterPro" id="IPR000515">
    <property type="entry name" value="MetI-like"/>
</dbReference>
<feature type="transmembrane region" description="Helical" evidence="7">
    <location>
        <begin position="163"/>
        <end position="190"/>
    </location>
</feature>
<evidence type="ECO:0000256" key="7">
    <source>
        <dbReference type="RuleBase" id="RU363032"/>
    </source>
</evidence>
<evidence type="ECO:0000256" key="5">
    <source>
        <dbReference type="ARBA" id="ARBA00022989"/>
    </source>
</evidence>
<evidence type="ECO:0000256" key="4">
    <source>
        <dbReference type="ARBA" id="ARBA00022692"/>
    </source>
</evidence>
<comment type="caution">
    <text evidence="9">The sequence shown here is derived from an EMBL/GenBank/DDBJ whole genome shotgun (WGS) entry which is preliminary data.</text>
</comment>
<feature type="transmembrane region" description="Helical" evidence="7">
    <location>
        <begin position="79"/>
        <end position="100"/>
    </location>
</feature>
<keyword evidence="4 7" id="KW-0812">Transmembrane</keyword>
<dbReference type="SUPFAM" id="SSF161098">
    <property type="entry name" value="MetI-like"/>
    <property type="match status" value="1"/>
</dbReference>
<feature type="transmembrane region" description="Helical" evidence="7">
    <location>
        <begin position="272"/>
        <end position="292"/>
    </location>
</feature>
<dbReference type="Proteomes" id="UP001549077">
    <property type="component" value="Unassembled WGS sequence"/>
</dbReference>
<dbReference type="PANTHER" id="PTHR43005">
    <property type="entry name" value="BLR7065 PROTEIN"/>
    <property type="match status" value="1"/>
</dbReference>
<evidence type="ECO:0000259" key="8">
    <source>
        <dbReference type="PROSITE" id="PS50928"/>
    </source>
</evidence>
<evidence type="ECO:0000256" key="2">
    <source>
        <dbReference type="ARBA" id="ARBA00022448"/>
    </source>
</evidence>
<evidence type="ECO:0000256" key="3">
    <source>
        <dbReference type="ARBA" id="ARBA00022475"/>
    </source>
</evidence>
<gene>
    <name evidence="9" type="ORF">ABID08_004604</name>
</gene>
<comment type="similarity">
    <text evidence="7">Belongs to the binding-protein-dependent transport system permease family.</text>
</comment>
<evidence type="ECO:0000313" key="9">
    <source>
        <dbReference type="EMBL" id="MET3757223.1"/>
    </source>
</evidence>
<evidence type="ECO:0000313" key="10">
    <source>
        <dbReference type="Proteomes" id="UP001549077"/>
    </source>
</evidence>
<sequence length="301" mass="32385">MKKRVAWMSGTWLTTRAWLLMLPLLVVMISVIGWPLVDTVGLSFTDAKLVGTAGNFVGIDNYVKMLSGSNFQRTLITTAWFAIVSVAAEMVIGVLAALLLNQQFRGRTALRALMILPWALPTVVNATLWRLIYNPEYGALNAALTQLGLLDAYRSWLGEPATALAALIVADCWKNFPLVALIALAALQAVPRDITAASLVDGAGPFARFRFVILPYLAGPLMVALVLRTIEAFKVFDIIWVMTRGGPANSTRTLSILVYQEAFSFQRAGSGASLALIVTLLVTLLAAGYAALVRKTAGSAA</sequence>
<dbReference type="InterPro" id="IPR035906">
    <property type="entry name" value="MetI-like_sf"/>
</dbReference>
<keyword evidence="5 7" id="KW-1133">Transmembrane helix</keyword>
<organism evidence="9 10">
    <name type="scientific">Rhizobium binae</name>
    <dbReference type="NCBI Taxonomy" id="1138190"/>
    <lineage>
        <taxon>Bacteria</taxon>
        <taxon>Pseudomonadati</taxon>
        <taxon>Pseudomonadota</taxon>
        <taxon>Alphaproteobacteria</taxon>
        <taxon>Hyphomicrobiales</taxon>
        <taxon>Rhizobiaceae</taxon>
        <taxon>Rhizobium/Agrobacterium group</taxon>
        <taxon>Rhizobium</taxon>
    </lineage>
</organism>
<feature type="domain" description="ABC transmembrane type-1" evidence="8">
    <location>
        <begin position="75"/>
        <end position="286"/>
    </location>
</feature>
<comment type="subcellular location">
    <subcellularLocation>
        <location evidence="1 7">Cell membrane</location>
        <topology evidence="1 7">Multi-pass membrane protein</topology>
    </subcellularLocation>
</comment>
<keyword evidence="2 7" id="KW-0813">Transport</keyword>
<keyword evidence="3" id="KW-1003">Cell membrane</keyword>
<evidence type="ECO:0000256" key="6">
    <source>
        <dbReference type="ARBA" id="ARBA00023136"/>
    </source>
</evidence>
<feature type="transmembrane region" description="Helical" evidence="7">
    <location>
        <begin position="112"/>
        <end position="132"/>
    </location>
</feature>
<protein>
    <submittedName>
        <fullName evidence="9">Multiple sugar transport system permease protein</fullName>
    </submittedName>
</protein>
<dbReference type="PANTHER" id="PTHR43005:SF2">
    <property type="entry name" value="INTEGRAL MEMBRANE SUGAR TRANSPORT PROTEIN"/>
    <property type="match status" value="1"/>
</dbReference>
<dbReference type="PROSITE" id="PS50928">
    <property type="entry name" value="ABC_TM1"/>
    <property type="match status" value="1"/>
</dbReference>
<feature type="transmembrane region" description="Helical" evidence="7">
    <location>
        <begin position="211"/>
        <end position="230"/>
    </location>
</feature>
<proteinExistence type="inferred from homology"/>
<reference evidence="9 10" key="1">
    <citation type="submission" date="2024-06" db="EMBL/GenBank/DDBJ databases">
        <title>Genomic Encyclopedia of Type Strains, Phase IV (KMG-IV): sequencing the most valuable type-strain genomes for metagenomic binning, comparative biology and taxonomic classification.</title>
        <authorList>
            <person name="Goeker M."/>
        </authorList>
    </citation>
    <scope>NUCLEOTIDE SEQUENCE [LARGE SCALE GENOMIC DNA]</scope>
    <source>
        <strain evidence="9 10">DSM 29288</strain>
    </source>
</reference>
<keyword evidence="9" id="KW-0762">Sugar transport</keyword>
<feature type="transmembrane region" description="Helical" evidence="7">
    <location>
        <begin position="12"/>
        <end position="37"/>
    </location>
</feature>
<evidence type="ECO:0000256" key="1">
    <source>
        <dbReference type="ARBA" id="ARBA00004651"/>
    </source>
</evidence>
<dbReference type="CDD" id="cd06261">
    <property type="entry name" value="TM_PBP2"/>
    <property type="match status" value="1"/>
</dbReference>
<keyword evidence="10" id="KW-1185">Reference proteome</keyword>
<dbReference type="Gene3D" id="1.10.3720.10">
    <property type="entry name" value="MetI-like"/>
    <property type="match status" value="1"/>
</dbReference>
<name>A0ABV2ML84_9HYPH</name>
<keyword evidence="6 7" id="KW-0472">Membrane</keyword>
<dbReference type="EMBL" id="JBEPMY010000016">
    <property type="protein sequence ID" value="MET3757223.1"/>
    <property type="molecule type" value="Genomic_DNA"/>
</dbReference>
<accession>A0ABV2ML84</accession>